<evidence type="ECO:0000259" key="8">
    <source>
        <dbReference type="PROSITE" id="PS50928"/>
    </source>
</evidence>
<organism evidence="9 10">
    <name type="scientific">Clostridium aminobutyricum</name>
    <dbReference type="NCBI Taxonomy" id="33953"/>
    <lineage>
        <taxon>Bacteria</taxon>
        <taxon>Bacillati</taxon>
        <taxon>Bacillota</taxon>
        <taxon>Clostridia</taxon>
        <taxon>Eubacteriales</taxon>
        <taxon>Clostridiaceae</taxon>
        <taxon>Clostridium</taxon>
    </lineage>
</organism>
<reference evidence="9" key="1">
    <citation type="submission" date="2021-02" db="EMBL/GenBank/DDBJ databases">
        <title>Abyssanaerobacter marinus gen.nov., sp., nov, anaerobic bacterium isolated from the Onnuri vent field of Indian Ocean and suggestion of Mogibacteriaceae fam. nov., and proposal of reclassification of ambiguous this family's genus member.</title>
        <authorList>
            <person name="Kim Y.J."/>
            <person name="Yang J.-A."/>
        </authorList>
    </citation>
    <scope>NUCLEOTIDE SEQUENCE</scope>
    <source>
        <strain evidence="9">DSM 2634</strain>
    </source>
</reference>
<evidence type="ECO:0000256" key="3">
    <source>
        <dbReference type="ARBA" id="ARBA00022475"/>
    </source>
</evidence>
<feature type="domain" description="ABC transmembrane type-1" evidence="8">
    <location>
        <begin position="63"/>
        <end position="243"/>
    </location>
</feature>
<feature type="transmembrane region" description="Helical" evidence="7">
    <location>
        <begin position="225"/>
        <end position="246"/>
    </location>
</feature>
<dbReference type="PANTHER" id="PTHR30151:SF0">
    <property type="entry name" value="ABC TRANSPORTER PERMEASE PROTEIN MJ0413-RELATED"/>
    <property type="match status" value="1"/>
</dbReference>
<evidence type="ECO:0000256" key="7">
    <source>
        <dbReference type="RuleBase" id="RU363032"/>
    </source>
</evidence>
<dbReference type="Proteomes" id="UP000664545">
    <property type="component" value="Unassembled WGS sequence"/>
</dbReference>
<feature type="transmembrane region" description="Helical" evidence="7">
    <location>
        <begin position="101"/>
        <end position="122"/>
    </location>
</feature>
<proteinExistence type="inferred from homology"/>
<comment type="subcellular location">
    <subcellularLocation>
        <location evidence="1 7">Cell membrane</location>
        <topology evidence="1 7">Multi-pass membrane protein</topology>
    </subcellularLocation>
</comment>
<accession>A0A939D727</accession>
<dbReference type="EMBL" id="JAFJZZ010000001">
    <property type="protein sequence ID" value="MBN7772297.1"/>
    <property type="molecule type" value="Genomic_DNA"/>
</dbReference>
<dbReference type="PANTHER" id="PTHR30151">
    <property type="entry name" value="ALKANE SULFONATE ABC TRANSPORTER-RELATED, MEMBRANE SUBUNIT"/>
    <property type="match status" value="1"/>
</dbReference>
<evidence type="ECO:0000313" key="9">
    <source>
        <dbReference type="EMBL" id="MBN7772297.1"/>
    </source>
</evidence>
<dbReference type="AlphaFoldDB" id="A0A939D727"/>
<keyword evidence="5 7" id="KW-1133">Transmembrane helix</keyword>
<keyword evidence="6 7" id="KW-0472">Membrane</keyword>
<feature type="transmembrane region" description="Helical" evidence="7">
    <location>
        <begin position="129"/>
        <end position="149"/>
    </location>
</feature>
<evidence type="ECO:0000256" key="4">
    <source>
        <dbReference type="ARBA" id="ARBA00022692"/>
    </source>
</evidence>
<evidence type="ECO:0000256" key="2">
    <source>
        <dbReference type="ARBA" id="ARBA00022448"/>
    </source>
</evidence>
<gene>
    <name evidence="9" type="ORF">JYB65_02885</name>
</gene>
<comment type="similarity">
    <text evidence="7">Belongs to the binding-protein-dependent transport system permease family.</text>
</comment>
<evidence type="ECO:0000313" key="10">
    <source>
        <dbReference type="Proteomes" id="UP000664545"/>
    </source>
</evidence>
<evidence type="ECO:0000256" key="5">
    <source>
        <dbReference type="ARBA" id="ARBA00022989"/>
    </source>
</evidence>
<evidence type="ECO:0000256" key="6">
    <source>
        <dbReference type="ARBA" id="ARBA00023136"/>
    </source>
</evidence>
<protein>
    <submittedName>
        <fullName evidence="9">ABC transporter permease</fullName>
    </submittedName>
</protein>
<dbReference type="SUPFAM" id="SSF161098">
    <property type="entry name" value="MetI-like"/>
    <property type="match status" value="1"/>
</dbReference>
<keyword evidence="2 7" id="KW-0813">Transport</keyword>
<dbReference type="Pfam" id="PF00528">
    <property type="entry name" value="BPD_transp_1"/>
    <property type="match status" value="1"/>
</dbReference>
<name>A0A939D727_CLOAM</name>
<feature type="transmembrane region" description="Helical" evidence="7">
    <location>
        <begin position="7"/>
        <end position="25"/>
    </location>
</feature>
<dbReference type="GO" id="GO:0042918">
    <property type="term" value="P:alkanesulfonate transmembrane transport"/>
    <property type="evidence" value="ECO:0007669"/>
    <property type="project" value="UniProtKB-ARBA"/>
</dbReference>
<dbReference type="GO" id="GO:0005886">
    <property type="term" value="C:plasma membrane"/>
    <property type="evidence" value="ECO:0007669"/>
    <property type="project" value="UniProtKB-SubCell"/>
</dbReference>
<keyword evidence="10" id="KW-1185">Reference proteome</keyword>
<keyword evidence="3" id="KW-1003">Cell membrane</keyword>
<evidence type="ECO:0000256" key="1">
    <source>
        <dbReference type="ARBA" id="ARBA00004651"/>
    </source>
</evidence>
<dbReference type="FunFam" id="1.10.3720.10:FF:000003">
    <property type="entry name" value="Aliphatic sulfonate ABC transporter permease"/>
    <property type="match status" value="1"/>
</dbReference>
<dbReference type="PROSITE" id="PS50928">
    <property type="entry name" value="ABC_TM1"/>
    <property type="match status" value="1"/>
</dbReference>
<dbReference type="InterPro" id="IPR035906">
    <property type="entry name" value="MetI-like_sf"/>
</dbReference>
<dbReference type="CDD" id="cd06261">
    <property type="entry name" value="TM_PBP2"/>
    <property type="match status" value="1"/>
</dbReference>
<feature type="transmembrane region" description="Helical" evidence="7">
    <location>
        <begin position="193"/>
        <end position="213"/>
    </location>
</feature>
<comment type="caution">
    <text evidence="9">The sequence shown here is derived from an EMBL/GenBank/DDBJ whole genome shotgun (WGS) entry which is preliminary data.</text>
</comment>
<keyword evidence="4 7" id="KW-0812">Transmembrane</keyword>
<feature type="transmembrane region" description="Helical" evidence="7">
    <location>
        <begin position="71"/>
        <end position="89"/>
    </location>
</feature>
<dbReference type="InterPro" id="IPR000515">
    <property type="entry name" value="MetI-like"/>
</dbReference>
<dbReference type="Gene3D" id="1.10.3720.10">
    <property type="entry name" value="MetI-like"/>
    <property type="match status" value="1"/>
</dbReference>
<sequence length="257" mass="28703">MNKINKKYIINSLTGVVILLLWVIVTWDNRISSIIIPSPAAIWNSFLDLIQNGYKGHTLWAHLFASLRRLFIAYFFAVITAIPLGLLSGYSEKIKAVFEPIIAFIRPLPPLGYYTIIILWMGIGDSSKIFLLFLGAFAPIFVSCVAGVTRVKQDYIHRAMTLGANKRQIFFHVIFPSSLPDLFVGLRNAMSGAYATSVAAEMVAAASGIGWMVLDASKYLRSDVIFVGIIIMGITGIMLDQILLYLEKKIIFWKGKY</sequence>